<dbReference type="InterPro" id="IPR011029">
    <property type="entry name" value="DEATH-like_dom_sf"/>
</dbReference>
<comment type="similarity">
    <text evidence="15">Belongs to the serpin family.</text>
</comment>
<name>A0A7E5VNA1_TRINI</name>
<dbReference type="SMART" id="SM00218">
    <property type="entry name" value="ZU5"/>
    <property type="match status" value="1"/>
</dbReference>
<dbReference type="FunFam" id="2.20.100.10:FF:000021">
    <property type="entry name" value="semaphorin-5B isoform X1"/>
    <property type="match status" value="1"/>
</dbReference>
<dbReference type="OrthoDB" id="5973910at2759"/>
<evidence type="ECO:0000256" key="15">
    <source>
        <dbReference type="RuleBase" id="RU000411"/>
    </source>
</evidence>
<dbReference type="FunCoup" id="A0A7E5VNA1">
    <property type="interactions" value="255"/>
</dbReference>
<dbReference type="SUPFAM" id="SSF56574">
    <property type="entry name" value="Serpins"/>
    <property type="match status" value="1"/>
</dbReference>
<feature type="chain" id="PRO_5043105089" description="Netrin receptor UNC5" evidence="16">
    <location>
        <begin position="17"/>
        <end position="1441"/>
    </location>
</feature>
<dbReference type="GO" id="GO:0005886">
    <property type="term" value="C:plasma membrane"/>
    <property type="evidence" value="ECO:0007669"/>
    <property type="project" value="UniProtKB-SubCell"/>
</dbReference>
<evidence type="ECO:0000256" key="13">
    <source>
        <dbReference type="ARBA" id="ARBA00023180"/>
    </source>
</evidence>
<keyword evidence="12 16" id="KW-0675">Receptor</keyword>
<evidence type="ECO:0000256" key="10">
    <source>
        <dbReference type="ARBA" id="ARBA00023136"/>
    </source>
</evidence>
<dbReference type="GeneID" id="113495214"/>
<dbReference type="InterPro" id="IPR036179">
    <property type="entry name" value="Ig-like_dom_sf"/>
</dbReference>
<evidence type="ECO:0000256" key="11">
    <source>
        <dbReference type="ARBA" id="ARBA00023157"/>
    </source>
</evidence>
<feature type="signal peptide" evidence="16">
    <location>
        <begin position="1"/>
        <end position="16"/>
    </location>
</feature>
<evidence type="ECO:0000256" key="4">
    <source>
        <dbReference type="ARBA" id="ARBA00022690"/>
    </source>
</evidence>
<dbReference type="InterPro" id="IPR057755">
    <property type="entry name" value="UNC5A-D-like_N"/>
</dbReference>
<keyword evidence="5 16" id="KW-0812">Transmembrane</keyword>
<dbReference type="PANTHER" id="PTHR12582:SF47">
    <property type="entry name" value="NETRIN RECEPTOR UNC-5"/>
    <property type="match status" value="1"/>
</dbReference>
<dbReference type="InterPro" id="IPR003598">
    <property type="entry name" value="Ig_sub2"/>
</dbReference>
<gene>
    <name evidence="20" type="primary">LOC113495214</name>
</gene>
<evidence type="ECO:0000256" key="1">
    <source>
        <dbReference type="ARBA" id="ARBA00004479"/>
    </source>
</evidence>
<evidence type="ECO:0000256" key="8">
    <source>
        <dbReference type="ARBA" id="ARBA00022900"/>
    </source>
</evidence>
<comment type="similarity">
    <text evidence="2 16">Belongs to the unc-5 family.</text>
</comment>
<dbReference type="RefSeq" id="XP_026729636.1">
    <property type="nucleotide sequence ID" value="XM_026873835.1"/>
</dbReference>
<dbReference type="SUPFAM" id="SSF48726">
    <property type="entry name" value="Immunoglobulin"/>
    <property type="match status" value="1"/>
</dbReference>
<protein>
    <recommendedName>
        <fullName evidence="16">Netrin receptor UNC5</fullName>
    </recommendedName>
</protein>
<dbReference type="Proteomes" id="UP000322000">
    <property type="component" value="Chromosome 6"/>
</dbReference>
<dbReference type="FunFam" id="2.60.40.10:FF:000037">
    <property type="entry name" value="Unc-5 netrin receptor C"/>
    <property type="match status" value="1"/>
</dbReference>
<feature type="transmembrane region" description="Helical" evidence="16">
    <location>
        <begin position="830"/>
        <end position="852"/>
    </location>
</feature>
<dbReference type="Gene3D" id="2.30.39.10">
    <property type="entry name" value="Alpha-1-antitrypsin, domain 1"/>
    <property type="match status" value="1"/>
</dbReference>
<dbReference type="KEGG" id="tnl:113495214"/>
<evidence type="ECO:0000256" key="5">
    <source>
        <dbReference type="ARBA" id="ARBA00022692"/>
    </source>
</evidence>
<dbReference type="SMART" id="SM00005">
    <property type="entry name" value="DEATH"/>
    <property type="match status" value="1"/>
</dbReference>
<keyword evidence="8" id="KW-0722">Serine protease inhibitor</keyword>
<reference evidence="20" key="1">
    <citation type="submission" date="2025-08" db="UniProtKB">
        <authorList>
            <consortium name="RefSeq"/>
        </authorList>
    </citation>
    <scope>IDENTIFICATION</scope>
</reference>
<evidence type="ECO:0000256" key="2">
    <source>
        <dbReference type="ARBA" id="ARBA00009844"/>
    </source>
</evidence>
<dbReference type="InterPro" id="IPR000906">
    <property type="entry name" value="ZU5_dom"/>
</dbReference>
<dbReference type="InterPro" id="IPR042185">
    <property type="entry name" value="Serpin_sf_2"/>
</dbReference>
<dbReference type="Gene3D" id="2.20.100.10">
    <property type="entry name" value="Thrombospondin type-1 (TSP1) repeat"/>
    <property type="match status" value="1"/>
</dbReference>
<dbReference type="SUPFAM" id="SSF82895">
    <property type="entry name" value="TSP-1 type 1 repeat"/>
    <property type="match status" value="1"/>
</dbReference>
<dbReference type="InterPro" id="IPR003599">
    <property type="entry name" value="Ig_sub"/>
</dbReference>
<dbReference type="CDD" id="cd08781">
    <property type="entry name" value="Death_UNC5-like"/>
    <property type="match status" value="1"/>
</dbReference>
<keyword evidence="14 16" id="KW-0393">Immunoglobulin domain</keyword>
<dbReference type="Gene3D" id="1.10.533.10">
    <property type="entry name" value="Death Domain, Fas"/>
    <property type="match status" value="1"/>
</dbReference>
<dbReference type="PANTHER" id="PTHR12582">
    <property type="entry name" value="NETRIN RECEPTOR UNC5"/>
    <property type="match status" value="1"/>
</dbReference>
<dbReference type="Pfam" id="PF00079">
    <property type="entry name" value="Serpin"/>
    <property type="match status" value="1"/>
</dbReference>
<dbReference type="GO" id="GO:0008045">
    <property type="term" value="P:motor neuron axon guidance"/>
    <property type="evidence" value="ECO:0007669"/>
    <property type="project" value="TreeGrafter"/>
</dbReference>
<dbReference type="InterPro" id="IPR033772">
    <property type="entry name" value="UPA"/>
</dbReference>
<dbReference type="SMART" id="SM00209">
    <property type="entry name" value="TSP1"/>
    <property type="match status" value="2"/>
</dbReference>
<dbReference type="Gene3D" id="2.60.220.30">
    <property type="match status" value="1"/>
</dbReference>
<dbReference type="PROSITE" id="PS51145">
    <property type="entry name" value="ZU5"/>
    <property type="match status" value="1"/>
</dbReference>
<keyword evidence="6 16" id="KW-0732">Signal</keyword>
<dbReference type="InterPro" id="IPR013783">
    <property type="entry name" value="Ig-like_fold"/>
</dbReference>
<keyword evidence="3 16" id="KW-0217">Developmental protein</keyword>
<feature type="domain" description="ZU5" evidence="18">
    <location>
        <begin position="1007"/>
        <end position="1152"/>
    </location>
</feature>
<dbReference type="CDD" id="cd19579">
    <property type="entry name" value="serpin1K-like"/>
    <property type="match status" value="1"/>
</dbReference>
<keyword evidence="19" id="KW-1185">Reference proteome</keyword>
<dbReference type="Pfam" id="PF07679">
    <property type="entry name" value="I-set"/>
    <property type="match status" value="1"/>
</dbReference>
<evidence type="ECO:0000256" key="14">
    <source>
        <dbReference type="ARBA" id="ARBA00023319"/>
    </source>
</evidence>
<dbReference type="Gene3D" id="2.60.40.10">
    <property type="entry name" value="Immunoglobulins"/>
    <property type="match status" value="2"/>
</dbReference>
<dbReference type="InterPro" id="IPR000488">
    <property type="entry name" value="Death_dom"/>
</dbReference>
<evidence type="ECO:0000313" key="19">
    <source>
        <dbReference type="Proteomes" id="UP000322000"/>
    </source>
</evidence>
<dbReference type="InterPro" id="IPR013098">
    <property type="entry name" value="Ig_I-set"/>
</dbReference>
<keyword evidence="13" id="KW-0325">Glycoprotein</keyword>
<dbReference type="SUPFAM" id="SSF47986">
    <property type="entry name" value="DEATH domain"/>
    <property type="match status" value="1"/>
</dbReference>
<evidence type="ECO:0000259" key="18">
    <source>
        <dbReference type="PROSITE" id="PS51145"/>
    </source>
</evidence>
<dbReference type="SMART" id="SM00409">
    <property type="entry name" value="IG"/>
    <property type="match status" value="2"/>
</dbReference>
<dbReference type="InterPro" id="IPR000884">
    <property type="entry name" value="TSP1_rpt"/>
</dbReference>
<feature type="domain" description="Ig-like" evidence="17">
    <location>
        <begin position="598"/>
        <end position="695"/>
    </location>
</feature>
<dbReference type="InterPro" id="IPR042178">
    <property type="entry name" value="Serpin_sf_1"/>
</dbReference>
<evidence type="ECO:0000256" key="16">
    <source>
        <dbReference type="RuleBase" id="RU367033"/>
    </source>
</evidence>
<dbReference type="Gene3D" id="3.30.497.10">
    <property type="entry name" value="Antithrombin, subunit I, domain 2"/>
    <property type="match status" value="1"/>
</dbReference>
<dbReference type="InterPro" id="IPR007110">
    <property type="entry name" value="Ig-like_dom"/>
</dbReference>
<dbReference type="InterPro" id="IPR037936">
    <property type="entry name" value="UNC5A-D"/>
</dbReference>
<keyword evidence="7" id="KW-0677">Repeat</keyword>
<evidence type="ECO:0000313" key="20">
    <source>
        <dbReference type="RefSeq" id="XP_026729636.1"/>
    </source>
</evidence>
<dbReference type="Pfam" id="PF17217">
    <property type="entry name" value="UPA"/>
    <property type="match status" value="1"/>
</dbReference>
<keyword evidence="4" id="KW-0646">Protease inhibitor</keyword>
<accession>A0A7E5VNA1</accession>
<proteinExistence type="inferred from homology"/>
<dbReference type="PROSITE" id="PS50835">
    <property type="entry name" value="IG_LIKE"/>
    <property type="match status" value="1"/>
</dbReference>
<evidence type="ECO:0000256" key="9">
    <source>
        <dbReference type="ARBA" id="ARBA00022989"/>
    </source>
</evidence>
<keyword evidence="10 16" id="KW-0472">Membrane</keyword>
<dbReference type="Pfam" id="PF25609">
    <property type="entry name" value="Unc5_NetrinR_N"/>
    <property type="match status" value="1"/>
</dbReference>
<dbReference type="SMART" id="SM00408">
    <property type="entry name" value="IGc2"/>
    <property type="match status" value="1"/>
</dbReference>
<evidence type="ECO:0000256" key="12">
    <source>
        <dbReference type="ARBA" id="ARBA00023170"/>
    </source>
</evidence>
<dbReference type="InParanoid" id="A0A7E5VNA1"/>
<evidence type="ECO:0000256" key="7">
    <source>
        <dbReference type="ARBA" id="ARBA00022737"/>
    </source>
</evidence>
<keyword evidence="9 16" id="KW-1133">Transmembrane helix</keyword>
<dbReference type="Pfam" id="PF00791">
    <property type="entry name" value="ZU5"/>
    <property type="match status" value="1"/>
</dbReference>
<dbReference type="InterPro" id="IPR036383">
    <property type="entry name" value="TSP1_rpt_sf"/>
</dbReference>
<dbReference type="InterPro" id="IPR036186">
    <property type="entry name" value="Serpin_sf"/>
</dbReference>
<dbReference type="GO" id="GO:0004867">
    <property type="term" value="F:serine-type endopeptidase inhibitor activity"/>
    <property type="evidence" value="ECO:0007669"/>
    <property type="project" value="UniProtKB-KW"/>
</dbReference>
<dbReference type="GO" id="GO:0005042">
    <property type="term" value="F:netrin receptor activity"/>
    <property type="evidence" value="ECO:0007669"/>
    <property type="project" value="UniProtKB-UniRule"/>
</dbReference>
<evidence type="ECO:0000256" key="6">
    <source>
        <dbReference type="ARBA" id="ARBA00022729"/>
    </source>
</evidence>
<organism evidence="19 20">
    <name type="scientific">Trichoplusia ni</name>
    <name type="common">Cabbage looper</name>
    <dbReference type="NCBI Taxonomy" id="7111"/>
    <lineage>
        <taxon>Eukaryota</taxon>
        <taxon>Metazoa</taxon>
        <taxon>Ecdysozoa</taxon>
        <taxon>Arthropoda</taxon>
        <taxon>Hexapoda</taxon>
        <taxon>Insecta</taxon>
        <taxon>Pterygota</taxon>
        <taxon>Neoptera</taxon>
        <taxon>Endopterygota</taxon>
        <taxon>Lepidoptera</taxon>
        <taxon>Glossata</taxon>
        <taxon>Ditrysia</taxon>
        <taxon>Noctuoidea</taxon>
        <taxon>Noctuidae</taxon>
        <taxon>Plusiinae</taxon>
        <taxon>Trichoplusia</taxon>
    </lineage>
</organism>
<dbReference type="Pfam" id="PF00531">
    <property type="entry name" value="Death"/>
    <property type="match status" value="1"/>
</dbReference>
<comment type="subcellular location">
    <subcellularLocation>
        <location evidence="16">Cell membrane</location>
        <topology evidence="16">Single-pass type I membrane protein</topology>
    </subcellularLocation>
    <subcellularLocation>
        <location evidence="1">Membrane</location>
        <topology evidence="1">Single-pass type I membrane protein</topology>
    </subcellularLocation>
</comment>
<comment type="function">
    <text evidence="16">Receptor for netrin required for axon guidance. Mediates axon repulsion of neuronal growth cones in the developing nervous system upon ligand binding.</text>
</comment>
<keyword evidence="11" id="KW-1015">Disulfide bond</keyword>
<dbReference type="InterPro" id="IPR023796">
    <property type="entry name" value="Serpin_dom"/>
</dbReference>
<dbReference type="PROSITE" id="PS50092">
    <property type="entry name" value="TSP1"/>
    <property type="match status" value="2"/>
</dbReference>
<evidence type="ECO:0000256" key="3">
    <source>
        <dbReference type="ARBA" id="ARBA00022473"/>
    </source>
</evidence>
<dbReference type="SMART" id="SM00093">
    <property type="entry name" value="SERPIN"/>
    <property type="match status" value="1"/>
</dbReference>
<sequence>MKLSFIFIYLSFMVSAKKQKGRAKSSEEAVPIVDTVLDFRGTVRRDFALEAALLDHARNMICSPLSVLMPLGKLLLGAEDEAETELLAAIGIDNRKQLKPMFTKLIKNMQYLPGVTLDVASRVYVGTETKINTNFLKNTKSIFQSTCKKMNTKDPEGCAAAINNWVSLKTKQKIRNLINPSEITRDTSVILVNAVYFAGQWKQKFERVHTEDFHAPAGTRRIPMMTRQGQYKYWKCETLNAQLIEIPYEGNQSSMIVVLPFSSSGLPVLLRAIKLAPELLNQALDRMKPSSVILSIPKFKIESEFDLTALYQKIGVQNIFDPANTKLTGIVNRRRVHISKAIHKAVIEVNEKGTEASAATGMQVVPLTASVDIEFKASHPFLFVIVANKQELFAGSFTSHISIVDSHHRTDDTSNPDIKHEKPLEFLINHPNNPETDYFLPPVFNNHDDNLEEDDEDENTYLDYDYDGKESNYKDSPDLATVKTDTHDVSSLDDKIPLHTAKDNLPIFLLEPENTYVVKNKPATLKCRAANALKVFFKCNGIQTQALNFEFVDPQTGVRIIEGECKVTRENVEEYFGSDKYQCSCFAWTSRGHIRSQPATIELAYIKKHFSVAPQSQLVKQYTSVTFRCEPPPAAPFVQIYWLKNGAPVVVDDNVQVSKEGDLFIKQATLLDMANYTCVAENLAGKRISEPALLTVFVNGGWSTWSAWVDCFCDDQGREGHSGRKRERTCSAPRPLNGGQPCVGPNVQKTQDCLDCDIDDLDELADESPDIILGRWSQWSEWSRCDVDCLRTRRRRCLTINACRGIDYQVAQCPLCIRTSKSDIIDGSSYWPLFIALSIAFLIFIVVVILGIKYLKIKMNETSPYVKPPSGSNYFGNVIKRTLTNQPDLTIHEEFQTIDSRRTHRHMSTSTNARHEHLYEVPQLANSYITPIDHEVRTERNGSERNYACKDSVESDRSDSSCFLSCEFYYALSRAGSSYGNESIEMSPSLKNNASVDSKFFAKNLDVATSKILSSDGDWLNLNKCGVSLFVPDGVVDKGEELFSIEVADDDWNRPLLQEGETQLSPVIRCGPKNFHFCKGVVLSFPHCASLKNTSWLLYILQRPEEINSREWRKVLTLGQETPGTPLFAQVDPSKVYLVSEFLSDFVLVGRSFSGLDAKLFKLALFISKRMDDSYYSLKMHVFNDTPYAFYDCYESEKRSGSLLLCEPKTFYYQENCSDLCINIRDVGVGWKIHSGGKYQELPYSQVWNMAVRSLSCIFVLQQTDSINCLELNITVFQKQKQSNSVNFNLKTNDFNINNKRFSCASVETVNILENPFNYSSLTKKEGRYDFVYKNHSFRSYFNVDNNYRTNVLTKSDRVILCKLLDSQTAKGNDWRLLAEKLKICSYYYYFSNTCSPTENILNLWLCRNNDVNMLVNLSRIFREMGRIDCATVVERRCFPN</sequence>
<evidence type="ECO:0000259" key="17">
    <source>
        <dbReference type="PROSITE" id="PS50835"/>
    </source>
</evidence>